<dbReference type="InterPro" id="IPR036163">
    <property type="entry name" value="HMA_dom_sf"/>
</dbReference>
<organism evidence="3 4">
    <name type="scientific">Candidatus Mediterraneibacter gallistercoris</name>
    <dbReference type="NCBI Taxonomy" id="2838671"/>
    <lineage>
        <taxon>Bacteria</taxon>
        <taxon>Bacillati</taxon>
        <taxon>Bacillota</taxon>
        <taxon>Clostridia</taxon>
        <taxon>Lachnospirales</taxon>
        <taxon>Lachnospiraceae</taxon>
        <taxon>Mediterraneibacter</taxon>
    </lineage>
</organism>
<evidence type="ECO:0000313" key="4">
    <source>
        <dbReference type="Proteomes" id="UP000823895"/>
    </source>
</evidence>
<sequence length="120" mass="12790">MVDAVIILIVVVLLIFALKGSIKHFKGEGACCGGGSVPDRKPKAKTLDGPVIGRRTIKISGMHCQNCANSVTRALNAIDGVVAKVNLRHNCAEVSYDRTVDEIELKQAVEKAGYEVVSIS</sequence>
<protein>
    <submittedName>
        <fullName evidence="3">Heavy-metal-associated domain-containing protein</fullName>
    </submittedName>
</protein>
<comment type="caution">
    <text evidence="3">The sequence shown here is derived from an EMBL/GenBank/DDBJ whole genome shotgun (WGS) entry which is preliminary data.</text>
</comment>
<dbReference type="CDD" id="cd00371">
    <property type="entry name" value="HMA"/>
    <property type="match status" value="1"/>
</dbReference>
<dbReference type="GO" id="GO:0046872">
    <property type="term" value="F:metal ion binding"/>
    <property type="evidence" value="ECO:0007669"/>
    <property type="project" value="UniProtKB-KW"/>
</dbReference>
<name>A0A9D2P4W8_9FIRM</name>
<reference evidence="3" key="1">
    <citation type="journal article" date="2021" name="PeerJ">
        <title>Extensive microbial diversity within the chicken gut microbiome revealed by metagenomics and culture.</title>
        <authorList>
            <person name="Gilroy R."/>
            <person name="Ravi A."/>
            <person name="Getino M."/>
            <person name="Pursley I."/>
            <person name="Horton D.L."/>
            <person name="Alikhan N.F."/>
            <person name="Baker D."/>
            <person name="Gharbi K."/>
            <person name="Hall N."/>
            <person name="Watson M."/>
            <person name="Adriaenssens E.M."/>
            <person name="Foster-Nyarko E."/>
            <person name="Jarju S."/>
            <person name="Secka A."/>
            <person name="Antonio M."/>
            <person name="Oren A."/>
            <person name="Chaudhuri R.R."/>
            <person name="La Ragione R."/>
            <person name="Hildebrand F."/>
            <person name="Pallen M.J."/>
        </authorList>
    </citation>
    <scope>NUCLEOTIDE SEQUENCE</scope>
    <source>
        <strain evidence="3">CHK165-2605</strain>
    </source>
</reference>
<evidence type="ECO:0000313" key="3">
    <source>
        <dbReference type="EMBL" id="HJC44207.1"/>
    </source>
</evidence>
<evidence type="ECO:0000259" key="2">
    <source>
        <dbReference type="PROSITE" id="PS50846"/>
    </source>
</evidence>
<dbReference type="SUPFAM" id="SSF55008">
    <property type="entry name" value="HMA, heavy metal-associated domain"/>
    <property type="match status" value="1"/>
</dbReference>
<accession>A0A9D2P4W8</accession>
<evidence type="ECO:0000256" key="1">
    <source>
        <dbReference type="ARBA" id="ARBA00022723"/>
    </source>
</evidence>
<dbReference type="Gene3D" id="3.30.70.100">
    <property type="match status" value="1"/>
</dbReference>
<dbReference type="AlphaFoldDB" id="A0A9D2P4W8"/>
<dbReference type="InterPro" id="IPR006121">
    <property type="entry name" value="HMA_dom"/>
</dbReference>
<dbReference type="EMBL" id="DWWI01000230">
    <property type="protein sequence ID" value="HJC44207.1"/>
    <property type="molecule type" value="Genomic_DNA"/>
</dbReference>
<keyword evidence="1" id="KW-0479">Metal-binding</keyword>
<dbReference type="Pfam" id="PF00403">
    <property type="entry name" value="HMA"/>
    <property type="match status" value="1"/>
</dbReference>
<gene>
    <name evidence="3" type="ORF">H9756_11130</name>
</gene>
<reference evidence="3" key="2">
    <citation type="submission" date="2021-04" db="EMBL/GenBank/DDBJ databases">
        <authorList>
            <person name="Gilroy R."/>
        </authorList>
    </citation>
    <scope>NUCLEOTIDE SEQUENCE</scope>
    <source>
        <strain evidence="3">CHK165-2605</strain>
    </source>
</reference>
<proteinExistence type="predicted"/>
<feature type="domain" description="HMA" evidence="2">
    <location>
        <begin position="53"/>
        <end position="117"/>
    </location>
</feature>
<dbReference type="PROSITE" id="PS01047">
    <property type="entry name" value="HMA_1"/>
    <property type="match status" value="1"/>
</dbReference>
<dbReference type="InterPro" id="IPR017969">
    <property type="entry name" value="Heavy-metal-associated_CS"/>
</dbReference>
<dbReference type="FunFam" id="3.30.70.100:FF:000001">
    <property type="entry name" value="ATPase copper transporting beta"/>
    <property type="match status" value="1"/>
</dbReference>
<dbReference type="Proteomes" id="UP000823895">
    <property type="component" value="Unassembled WGS sequence"/>
</dbReference>
<dbReference type="PROSITE" id="PS50846">
    <property type="entry name" value="HMA_2"/>
    <property type="match status" value="1"/>
</dbReference>